<protein>
    <submittedName>
        <fullName evidence="1">Uncharacterized protein</fullName>
    </submittedName>
</protein>
<gene>
    <name evidence="1" type="ORF">LMG28614_00309</name>
</gene>
<evidence type="ECO:0000313" key="1">
    <source>
        <dbReference type="EMBL" id="CAB3776911.1"/>
    </source>
</evidence>
<dbReference type="AlphaFoldDB" id="A0A6S7AYI3"/>
<reference evidence="1 2" key="1">
    <citation type="submission" date="2020-04" db="EMBL/GenBank/DDBJ databases">
        <authorList>
            <person name="De Canck E."/>
        </authorList>
    </citation>
    <scope>NUCLEOTIDE SEQUENCE [LARGE SCALE GENOMIC DNA]</scope>
    <source>
        <strain evidence="1 2">LMG 28614</strain>
    </source>
</reference>
<dbReference type="EMBL" id="CADIKK010000001">
    <property type="protein sequence ID" value="CAB3776911.1"/>
    <property type="molecule type" value="Genomic_DNA"/>
</dbReference>
<keyword evidence="2" id="KW-1185">Reference proteome</keyword>
<sequence>MRPQPFCLRSWGYLPAPRSMTQLSTSVSPDLASGLSAAVWKSALSQRHSATKSLLHAIANRRLCVPRGAYSQVIRPSH</sequence>
<evidence type="ECO:0000313" key="2">
    <source>
        <dbReference type="Proteomes" id="UP000494365"/>
    </source>
</evidence>
<organism evidence="1 2">
    <name type="scientific">Paraburkholderia ultramafica</name>
    <dbReference type="NCBI Taxonomy" id="1544867"/>
    <lineage>
        <taxon>Bacteria</taxon>
        <taxon>Pseudomonadati</taxon>
        <taxon>Pseudomonadota</taxon>
        <taxon>Betaproteobacteria</taxon>
        <taxon>Burkholderiales</taxon>
        <taxon>Burkholderiaceae</taxon>
        <taxon>Paraburkholderia</taxon>
    </lineage>
</organism>
<name>A0A6S7AYI3_9BURK</name>
<accession>A0A6S7AYI3</accession>
<dbReference type="Proteomes" id="UP000494365">
    <property type="component" value="Unassembled WGS sequence"/>
</dbReference>
<proteinExistence type="predicted"/>